<comment type="caution">
    <text evidence="8">The sequence shown here is derived from an EMBL/GenBank/DDBJ whole genome shotgun (WGS) entry which is preliminary data.</text>
</comment>
<dbReference type="GO" id="GO:0030170">
    <property type="term" value="F:pyridoxal phosphate binding"/>
    <property type="evidence" value="ECO:0007669"/>
    <property type="project" value="InterPro"/>
</dbReference>
<dbReference type="InterPro" id="IPR021115">
    <property type="entry name" value="Pyridoxal-P_BS"/>
</dbReference>
<evidence type="ECO:0000313" key="8">
    <source>
        <dbReference type="EMBL" id="MBD1371876.1"/>
    </source>
</evidence>
<dbReference type="RefSeq" id="WP_191138506.1">
    <property type="nucleotide sequence ID" value="NZ_JACXAG020000001.1"/>
</dbReference>
<dbReference type="Gene3D" id="3.40.640.10">
    <property type="entry name" value="Type I PLP-dependent aspartate aminotransferase-like (Major domain)"/>
    <property type="match status" value="1"/>
</dbReference>
<name>A0A926N6C1_9BACL</name>
<comment type="cofactor">
    <cofactor evidence="1 6 7">
        <name>pyridoxal 5'-phosphate</name>
        <dbReference type="ChEBI" id="CHEBI:597326"/>
    </cofactor>
</comment>
<sequence>MKSTTLHPDQLFLGNSDQAWNYYQHAMKQSEKALKAPFALQTKPFSGISVAELNNLINRWDICPEEGTPIEEVLEQVGSSIIQHTMVVHDPNCVAHLHCPPLIPALAAEALVSATNQSMDSWDQSPSATLLEERVIQWLAKLFYDTSDCNGVFTSGGTQSNFMGLLLARDHYLKAHHDWDVKKRGLPPFASQLRIICSEAAHFTVKQSASLLGLGEDAVITIQTDSKQQMCPHDLERKLETMLAAKHIPFALVATAGTTDFGSIDPLEAIYTHTKKHHMWLHVDAAYGGALQLSTSYRNRLSGIEYADSITVDFHKLFYQPISCGAFLLKEKKHFQLLKLHADYLNPEEDELDGIPNLVGKSIQTTRRFDALKLYVSLQVLGRKGFAHLIESTLHITQYTASTLAHHAHFEIKNRTPHMNAIVFRYLPKHGDINGINLAIRQHLLASGEIVLAKTKVKDEVYLKFTLLNPRITETDIDHMIHLIEQIGNQFDQ</sequence>
<proteinExistence type="inferred from homology"/>
<dbReference type="Proteomes" id="UP000661691">
    <property type="component" value="Unassembled WGS sequence"/>
</dbReference>
<keyword evidence="5 7" id="KW-0456">Lyase</keyword>
<dbReference type="InterPro" id="IPR002129">
    <property type="entry name" value="PyrdxlP-dep_de-COase"/>
</dbReference>
<keyword evidence="4 6" id="KW-0663">Pyridoxal phosphate</keyword>
<evidence type="ECO:0000256" key="6">
    <source>
        <dbReference type="PIRSR" id="PIRSR602129-50"/>
    </source>
</evidence>
<accession>A0A926N6C1</accession>
<dbReference type="SUPFAM" id="SSF53383">
    <property type="entry name" value="PLP-dependent transferases"/>
    <property type="match status" value="1"/>
</dbReference>
<dbReference type="PANTHER" id="PTHR45677:SF8">
    <property type="entry name" value="CYSTEINE SULFINIC ACID DECARBOXYLASE"/>
    <property type="match status" value="1"/>
</dbReference>
<dbReference type="Gene3D" id="3.90.1150.10">
    <property type="entry name" value="Aspartate Aminotransferase, domain 1"/>
    <property type="match status" value="1"/>
</dbReference>
<evidence type="ECO:0000256" key="4">
    <source>
        <dbReference type="ARBA" id="ARBA00022898"/>
    </source>
</evidence>
<gene>
    <name evidence="8" type="ORF">IC620_05820</name>
</gene>
<dbReference type="InterPro" id="IPR015422">
    <property type="entry name" value="PyrdxlP-dep_Trfase_small"/>
</dbReference>
<keyword evidence="3" id="KW-0210">Decarboxylase</keyword>
<dbReference type="GO" id="GO:0008483">
    <property type="term" value="F:transaminase activity"/>
    <property type="evidence" value="ECO:0007669"/>
    <property type="project" value="UniProtKB-KW"/>
</dbReference>
<dbReference type="InterPro" id="IPR015424">
    <property type="entry name" value="PyrdxlP-dep_Trfase"/>
</dbReference>
<dbReference type="PROSITE" id="PS00392">
    <property type="entry name" value="DDC_GAD_HDC_YDC"/>
    <property type="match status" value="1"/>
</dbReference>
<evidence type="ECO:0000313" key="9">
    <source>
        <dbReference type="Proteomes" id="UP000661691"/>
    </source>
</evidence>
<dbReference type="InterPro" id="IPR015421">
    <property type="entry name" value="PyrdxlP-dep_Trfase_major"/>
</dbReference>
<dbReference type="Gene3D" id="1.20.1650.10">
    <property type="entry name" value="PLP-dependent transferases"/>
    <property type="match status" value="1"/>
</dbReference>
<keyword evidence="8" id="KW-0808">Transferase</keyword>
<keyword evidence="8" id="KW-0032">Aminotransferase</keyword>
<evidence type="ECO:0000256" key="1">
    <source>
        <dbReference type="ARBA" id="ARBA00001933"/>
    </source>
</evidence>
<comment type="similarity">
    <text evidence="2 7">Belongs to the group II decarboxylase family.</text>
</comment>
<dbReference type="GO" id="GO:0004058">
    <property type="term" value="F:aromatic-L-amino-acid decarboxylase activity"/>
    <property type="evidence" value="ECO:0007669"/>
    <property type="project" value="UniProtKB-ARBA"/>
</dbReference>
<evidence type="ECO:0000256" key="3">
    <source>
        <dbReference type="ARBA" id="ARBA00022793"/>
    </source>
</evidence>
<dbReference type="AlphaFoldDB" id="A0A926N6C1"/>
<dbReference type="PANTHER" id="PTHR45677">
    <property type="entry name" value="GLUTAMATE DECARBOXYLASE-RELATED"/>
    <property type="match status" value="1"/>
</dbReference>
<protein>
    <submittedName>
        <fullName evidence="8">Aspartate aminotransferase family protein</fullName>
    </submittedName>
</protein>
<dbReference type="GO" id="GO:0005737">
    <property type="term" value="C:cytoplasm"/>
    <property type="evidence" value="ECO:0007669"/>
    <property type="project" value="TreeGrafter"/>
</dbReference>
<evidence type="ECO:0000256" key="5">
    <source>
        <dbReference type="ARBA" id="ARBA00023239"/>
    </source>
</evidence>
<feature type="modified residue" description="N6-(pyridoxal phosphate)lysine" evidence="6">
    <location>
        <position position="316"/>
    </location>
</feature>
<evidence type="ECO:0000256" key="7">
    <source>
        <dbReference type="RuleBase" id="RU000382"/>
    </source>
</evidence>
<dbReference type="Pfam" id="PF00282">
    <property type="entry name" value="Pyridoxal_deC"/>
    <property type="match status" value="1"/>
</dbReference>
<dbReference type="GO" id="GO:0019752">
    <property type="term" value="P:carboxylic acid metabolic process"/>
    <property type="evidence" value="ECO:0007669"/>
    <property type="project" value="InterPro"/>
</dbReference>
<keyword evidence="9" id="KW-1185">Reference proteome</keyword>
<reference evidence="8" key="1">
    <citation type="submission" date="2020-09" db="EMBL/GenBank/DDBJ databases">
        <title>A novel bacterium of genus Hazenella, isolated from South China Sea.</title>
        <authorList>
            <person name="Huang H."/>
            <person name="Mo K."/>
            <person name="Hu Y."/>
        </authorList>
    </citation>
    <scope>NUCLEOTIDE SEQUENCE</scope>
    <source>
        <strain evidence="8">IB182357</strain>
    </source>
</reference>
<dbReference type="EMBL" id="JACXAH010000005">
    <property type="protein sequence ID" value="MBD1371876.1"/>
    <property type="molecule type" value="Genomic_DNA"/>
</dbReference>
<organism evidence="8 9">
    <name type="scientific">Polycladospora coralii</name>
    <dbReference type="NCBI Taxonomy" id="2771432"/>
    <lineage>
        <taxon>Bacteria</taxon>
        <taxon>Bacillati</taxon>
        <taxon>Bacillota</taxon>
        <taxon>Bacilli</taxon>
        <taxon>Bacillales</taxon>
        <taxon>Thermoactinomycetaceae</taxon>
        <taxon>Polycladospora</taxon>
    </lineage>
</organism>
<evidence type="ECO:0000256" key="2">
    <source>
        <dbReference type="ARBA" id="ARBA00009533"/>
    </source>
</evidence>
<dbReference type="CDD" id="cd06450">
    <property type="entry name" value="DOPA_deC_like"/>
    <property type="match status" value="1"/>
</dbReference>